<evidence type="ECO:0000259" key="1">
    <source>
        <dbReference type="Pfam" id="PF13847"/>
    </source>
</evidence>
<dbReference type="CDD" id="cd02440">
    <property type="entry name" value="AdoMet_MTases"/>
    <property type="match status" value="1"/>
</dbReference>
<accession>A0A6P1ZLF4</accession>
<dbReference type="InterPro" id="IPR029063">
    <property type="entry name" value="SAM-dependent_MTases_sf"/>
</dbReference>
<comment type="caution">
    <text evidence="2">The sequence shown here is derived from an EMBL/GenBank/DDBJ whole genome shotgun (WGS) entry which is preliminary data.</text>
</comment>
<organism evidence="2 3">
    <name type="scientific">Oceanidesulfovibrio marinus</name>
    <dbReference type="NCBI Taxonomy" id="370038"/>
    <lineage>
        <taxon>Bacteria</taxon>
        <taxon>Pseudomonadati</taxon>
        <taxon>Thermodesulfobacteriota</taxon>
        <taxon>Desulfovibrionia</taxon>
        <taxon>Desulfovibrionales</taxon>
        <taxon>Desulfovibrionaceae</taxon>
        <taxon>Oceanidesulfovibrio</taxon>
    </lineage>
</organism>
<sequence length="243" mass="27335">MATMNAADQQQRLEALISSISHPDLWRPVEEVEQVLTTGSIEGTGDPNTKDFLLVDVSGKEILDLGCNVGYYTYLALKRGAKHVVGEDIIPESLEIARILGEKHNCPGAEFREGSFFTRNGAQHEMVFFIDIIGNNSVREGRAVDQFDAAVRAVGKELIISLRPVFVPERHLAGLKGAPPLEQIWEELRETYGGEYCRGDHFYFLEWAHDRLGPGWKVNPLPDDENMAYSIRKQIFHIVRKDG</sequence>
<dbReference type="Pfam" id="PF13847">
    <property type="entry name" value="Methyltransf_31"/>
    <property type="match status" value="1"/>
</dbReference>
<dbReference type="Gene3D" id="3.40.50.150">
    <property type="entry name" value="Vaccinia Virus protein VP39"/>
    <property type="match status" value="1"/>
</dbReference>
<gene>
    <name evidence="2" type="ORF">DQK91_08365</name>
</gene>
<dbReference type="SUPFAM" id="SSF53335">
    <property type="entry name" value="S-adenosyl-L-methionine-dependent methyltransferases"/>
    <property type="match status" value="1"/>
</dbReference>
<proteinExistence type="predicted"/>
<dbReference type="EMBL" id="QMIF01000004">
    <property type="protein sequence ID" value="TVM34576.1"/>
    <property type="molecule type" value="Genomic_DNA"/>
</dbReference>
<dbReference type="InterPro" id="IPR025714">
    <property type="entry name" value="Methyltranfer_dom"/>
</dbReference>
<dbReference type="AlphaFoldDB" id="A0A6P1ZLF4"/>
<reference evidence="2 3" key="1">
    <citation type="submission" date="2018-06" db="EMBL/GenBank/DDBJ databases">
        <title>Complete genome of Desulfovibrio marinus P48SEP.</title>
        <authorList>
            <person name="Crispim J.S."/>
            <person name="Vidigal P.M.P."/>
            <person name="Silva L.C.F."/>
            <person name="Araujo L.C."/>
            <person name="Laguardia C.N."/>
            <person name="Dias R.S."/>
            <person name="Sousa M.P."/>
            <person name="Paula S.O."/>
            <person name="Silva C."/>
        </authorList>
    </citation>
    <scope>NUCLEOTIDE SEQUENCE [LARGE SCALE GENOMIC DNA]</scope>
    <source>
        <strain evidence="2 3">P48SEP</strain>
    </source>
</reference>
<dbReference type="OrthoDB" id="9765084at2"/>
<evidence type="ECO:0000313" key="2">
    <source>
        <dbReference type="EMBL" id="TVM34576.1"/>
    </source>
</evidence>
<protein>
    <recommendedName>
        <fullName evidence="1">Methyltransferase domain-containing protein</fullName>
    </recommendedName>
</protein>
<feature type="domain" description="Methyltransferase" evidence="1">
    <location>
        <begin position="58"/>
        <end position="118"/>
    </location>
</feature>
<evidence type="ECO:0000313" key="3">
    <source>
        <dbReference type="Proteomes" id="UP000434052"/>
    </source>
</evidence>
<name>A0A6P1ZLF4_9BACT</name>
<dbReference type="Proteomes" id="UP000434052">
    <property type="component" value="Unassembled WGS sequence"/>
</dbReference>